<dbReference type="PANTHER" id="PTHR45628">
    <property type="entry name" value="VOLTAGE-DEPENDENT CALCIUM CHANNEL TYPE A SUBUNIT ALPHA-1"/>
    <property type="match status" value="1"/>
</dbReference>
<evidence type="ECO:0000256" key="3">
    <source>
        <dbReference type="ARBA" id="ARBA00022882"/>
    </source>
</evidence>
<dbReference type="SMART" id="SM01062">
    <property type="entry name" value="Ca_chan_IQ"/>
    <property type="match status" value="1"/>
</dbReference>
<feature type="region of interest" description="Disordered" evidence="7">
    <location>
        <begin position="150"/>
        <end position="182"/>
    </location>
</feature>
<dbReference type="GO" id="GO:0007268">
    <property type="term" value="P:chemical synaptic transmission"/>
    <property type="evidence" value="ECO:0007669"/>
    <property type="project" value="TreeGrafter"/>
</dbReference>
<keyword evidence="3" id="KW-0851">Voltage-gated channel</keyword>
<dbReference type="AlphaFoldDB" id="A0A1B0DPU2"/>
<protein>
    <recommendedName>
        <fullName evidence="8">Voltage-dependent calcium channel alpha-1 subunit IQ domain-containing protein</fullName>
    </recommendedName>
</protein>
<dbReference type="PANTHER" id="PTHR45628:SF7">
    <property type="entry name" value="VOLTAGE-DEPENDENT CALCIUM CHANNEL TYPE A SUBUNIT ALPHA-1"/>
    <property type="match status" value="1"/>
</dbReference>
<sequence>MYDMLKNMDPPLGFGNKCPNRLAYKKLIRMNMPLDVEGKVNFTTTLFALIRENLNIKMRSAEEMDQADDELRETIRHIWPLQAKKILDLLIPQNDTLNQGKLTVGKIYAGLLILESWRNTRFGQIDSGLPKQSFFNCLLDMAALEKSGGSRTGSVSVDASHDGVTSQTHLLHPHAQSNGDAGEHVANSSLAALARRSTMRKRSLR</sequence>
<keyword evidence="1" id="KW-0813">Transport</keyword>
<keyword evidence="10" id="KW-1185">Reference proteome</keyword>
<dbReference type="InterPro" id="IPR050599">
    <property type="entry name" value="VDCC_alpha-1_subunit"/>
</dbReference>
<dbReference type="InterPro" id="IPR014873">
    <property type="entry name" value="VDCC_a1su_IQ"/>
</dbReference>
<evidence type="ECO:0000256" key="5">
    <source>
        <dbReference type="ARBA" id="ARBA00023180"/>
    </source>
</evidence>
<evidence type="ECO:0000256" key="6">
    <source>
        <dbReference type="ARBA" id="ARBA00023303"/>
    </source>
</evidence>
<dbReference type="Gene3D" id="6.10.250.2180">
    <property type="match status" value="1"/>
</dbReference>
<dbReference type="Proteomes" id="UP000092462">
    <property type="component" value="Unassembled WGS sequence"/>
</dbReference>
<keyword evidence="6" id="KW-0407">Ion channel</keyword>
<dbReference type="VEuPathDB" id="VectorBase:PPAPM1_006536"/>
<keyword evidence="5" id="KW-0325">Glycoprotein</keyword>
<evidence type="ECO:0000256" key="4">
    <source>
        <dbReference type="ARBA" id="ARBA00023065"/>
    </source>
</evidence>
<dbReference type="GO" id="GO:0098703">
    <property type="term" value="P:calcium ion import across plasma membrane"/>
    <property type="evidence" value="ECO:0007669"/>
    <property type="project" value="TreeGrafter"/>
</dbReference>
<evidence type="ECO:0000256" key="7">
    <source>
        <dbReference type="SAM" id="MobiDB-lite"/>
    </source>
</evidence>
<dbReference type="Pfam" id="PF16905">
    <property type="entry name" value="GPHH"/>
    <property type="match status" value="1"/>
</dbReference>
<proteinExistence type="predicted"/>
<organism evidence="9 10">
    <name type="scientific">Phlebotomus papatasi</name>
    <name type="common">Sandfly</name>
    <dbReference type="NCBI Taxonomy" id="29031"/>
    <lineage>
        <taxon>Eukaryota</taxon>
        <taxon>Metazoa</taxon>
        <taxon>Ecdysozoa</taxon>
        <taxon>Arthropoda</taxon>
        <taxon>Hexapoda</taxon>
        <taxon>Insecta</taxon>
        <taxon>Pterygota</taxon>
        <taxon>Neoptera</taxon>
        <taxon>Endopterygota</taxon>
        <taxon>Diptera</taxon>
        <taxon>Nematocera</taxon>
        <taxon>Psychodoidea</taxon>
        <taxon>Psychodidae</taxon>
        <taxon>Phlebotomus</taxon>
        <taxon>Phlebotomus</taxon>
    </lineage>
</organism>
<dbReference type="Pfam" id="PF08763">
    <property type="entry name" value="Ca_chan_IQ"/>
    <property type="match status" value="1"/>
</dbReference>
<evidence type="ECO:0000256" key="1">
    <source>
        <dbReference type="ARBA" id="ARBA00022448"/>
    </source>
</evidence>
<dbReference type="EnsemblMetazoa" id="PPAI010530-RA">
    <property type="protein sequence ID" value="PPAI010530-PA"/>
    <property type="gene ID" value="PPAI010530"/>
</dbReference>
<dbReference type="InterPro" id="IPR031649">
    <property type="entry name" value="GPHH_dom"/>
</dbReference>
<reference evidence="9" key="1">
    <citation type="submission" date="2022-08" db="UniProtKB">
        <authorList>
            <consortium name="EnsemblMetazoa"/>
        </authorList>
    </citation>
    <scope>IDENTIFICATION</scope>
    <source>
        <strain evidence="9">Israel</strain>
    </source>
</reference>
<dbReference type="GO" id="GO:0005891">
    <property type="term" value="C:voltage-gated calcium channel complex"/>
    <property type="evidence" value="ECO:0007669"/>
    <property type="project" value="TreeGrafter"/>
</dbReference>
<dbReference type="GO" id="GO:0008331">
    <property type="term" value="F:high voltage-gated calcium channel activity"/>
    <property type="evidence" value="ECO:0007669"/>
    <property type="project" value="TreeGrafter"/>
</dbReference>
<dbReference type="GO" id="GO:0045202">
    <property type="term" value="C:synapse"/>
    <property type="evidence" value="ECO:0007669"/>
    <property type="project" value="GOC"/>
</dbReference>
<evidence type="ECO:0000313" key="10">
    <source>
        <dbReference type="Proteomes" id="UP000092462"/>
    </source>
</evidence>
<dbReference type="EMBL" id="AJVK01018593">
    <property type="status" value="NOT_ANNOTATED_CDS"/>
    <property type="molecule type" value="Genomic_DNA"/>
</dbReference>
<evidence type="ECO:0000259" key="8">
    <source>
        <dbReference type="SMART" id="SM01062"/>
    </source>
</evidence>
<dbReference type="VEuPathDB" id="VectorBase:PPAI010530"/>
<evidence type="ECO:0000313" key="9">
    <source>
        <dbReference type="EnsemblMetazoa" id="PPAI010530-PA"/>
    </source>
</evidence>
<keyword evidence="4" id="KW-0406">Ion transport</keyword>
<accession>A0A1B0DPU2</accession>
<evidence type="ECO:0000256" key="2">
    <source>
        <dbReference type="ARBA" id="ARBA00022737"/>
    </source>
</evidence>
<name>A0A1B0DPU2_PHLPP</name>
<keyword evidence="2" id="KW-0677">Repeat</keyword>
<feature type="domain" description="Voltage-dependent calcium channel alpha-1 subunit IQ" evidence="8">
    <location>
        <begin position="99"/>
        <end position="133"/>
    </location>
</feature>
<feature type="compositionally biased region" description="Polar residues" evidence="7">
    <location>
        <begin position="152"/>
        <end position="179"/>
    </location>
</feature>